<dbReference type="SUPFAM" id="SSF52540">
    <property type="entry name" value="P-loop containing nucleoside triphosphate hydrolases"/>
    <property type="match status" value="1"/>
</dbReference>
<feature type="region of interest" description="Disordered" evidence="1">
    <location>
        <begin position="1"/>
        <end position="57"/>
    </location>
</feature>
<name>A0ABN2V1D1_9ACTN</name>
<comment type="caution">
    <text evidence="3">The sequence shown here is derived from an EMBL/GenBank/DDBJ whole genome shotgun (WGS) entry which is preliminary data.</text>
</comment>
<dbReference type="Gene3D" id="3.40.50.300">
    <property type="entry name" value="P-loop containing nucleotide triphosphate hydrolases"/>
    <property type="match status" value="1"/>
</dbReference>
<dbReference type="SMART" id="SM00382">
    <property type="entry name" value="AAA"/>
    <property type="match status" value="1"/>
</dbReference>
<dbReference type="RefSeq" id="WP_425559317.1">
    <property type="nucleotide sequence ID" value="NZ_BAAAQN010000043.1"/>
</dbReference>
<sequence length="400" mass="42731">MDEISSAEDGEDVAGAEDAVGTEAATDTEAATGTEAAGGAEPAEPEDSPAGSDVAPATAVFTGDWRIFRGTGARRRSAADVGVGSDIGAEADPDHDPEPAAVVLPPAPPWRTISPEHRSSLRNRPYVISPKEADVVNAALHLRRPLLVTGRPGTGKSTLAEAVADELGLGAVLRWPITSRSQLTDALYRYDAVGRLREAAMSESRGQAEADIGTYIRLGPLGTALVPSARPRVLLIDELDKSDLDLPNDLLAVFEDGEFEIPELARLPEEQAEVEVMVTGSRRRTVVTHGVVRCTEFPIVVVTSNGEREFPPAFLRRCVRLDLPDLDHRRLCEIVEAHLGPEALAAAEGLITAFLEQRTTGELAADQLLNAIHLRRTGVDMSHADLVDSVLHRLDGLGSR</sequence>
<dbReference type="Pfam" id="PF00004">
    <property type="entry name" value="AAA"/>
    <property type="match status" value="1"/>
</dbReference>
<accession>A0ABN2V1D1</accession>
<evidence type="ECO:0000259" key="2">
    <source>
        <dbReference type="SMART" id="SM00382"/>
    </source>
</evidence>
<dbReference type="InterPro" id="IPR027417">
    <property type="entry name" value="P-loop_NTPase"/>
</dbReference>
<evidence type="ECO:0000313" key="4">
    <source>
        <dbReference type="Proteomes" id="UP001500751"/>
    </source>
</evidence>
<proteinExistence type="predicted"/>
<dbReference type="EMBL" id="BAAAQN010000043">
    <property type="protein sequence ID" value="GAA2047535.1"/>
    <property type="molecule type" value="Genomic_DNA"/>
</dbReference>
<keyword evidence="4" id="KW-1185">Reference proteome</keyword>
<feature type="domain" description="AAA+ ATPase" evidence="2">
    <location>
        <begin position="142"/>
        <end position="327"/>
    </location>
</feature>
<feature type="region of interest" description="Disordered" evidence="1">
    <location>
        <begin position="89"/>
        <end position="117"/>
    </location>
</feature>
<dbReference type="Proteomes" id="UP001500751">
    <property type="component" value="Unassembled WGS sequence"/>
</dbReference>
<organism evidence="3 4">
    <name type="scientific">Catenulispora yoronensis</name>
    <dbReference type="NCBI Taxonomy" id="450799"/>
    <lineage>
        <taxon>Bacteria</taxon>
        <taxon>Bacillati</taxon>
        <taxon>Actinomycetota</taxon>
        <taxon>Actinomycetes</taxon>
        <taxon>Catenulisporales</taxon>
        <taxon>Catenulisporaceae</taxon>
        <taxon>Catenulispora</taxon>
    </lineage>
</organism>
<feature type="compositionally biased region" description="Acidic residues" evidence="1">
    <location>
        <begin position="1"/>
        <end position="15"/>
    </location>
</feature>
<evidence type="ECO:0000256" key="1">
    <source>
        <dbReference type="SAM" id="MobiDB-lite"/>
    </source>
</evidence>
<feature type="compositionally biased region" description="Low complexity" evidence="1">
    <location>
        <begin position="16"/>
        <end position="42"/>
    </location>
</feature>
<dbReference type="InterPro" id="IPR003959">
    <property type="entry name" value="ATPase_AAA_core"/>
</dbReference>
<evidence type="ECO:0000313" key="3">
    <source>
        <dbReference type="EMBL" id="GAA2047535.1"/>
    </source>
</evidence>
<gene>
    <name evidence="3" type="ORF">GCM10009839_60920</name>
</gene>
<dbReference type="InterPro" id="IPR003593">
    <property type="entry name" value="AAA+_ATPase"/>
</dbReference>
<dbReference type="CDD" id="cd00009">
    <property type="entry name" value="AAA"/>
    <property type="match status" value="1"/>
</dbReference>
<protein>
    <recommendedName>
        <fullName evidence="2">AAA+ ATPase domain-containing protein</fullName>
    </recommendedName>
</protein>
<reference evidence="3 4" key="1">
    <citation type="journal article" date="2019" name="Int. J. Syst. Evol. Microbiol.">
        <title>The Global Catalogue of Microorganisms (GCM) 10K type strain sequencing project: providing services to taxonomists for standard genome sequencing and annotation.</title>
        <authorList>
            <consortium name="The Broad Institute Genomics Platform"/>
            <consortium name="The Broad Institute Genome Sequencing Center for Infectious Disease"/>
            <person name="Wu L."/>
            <person name="Ma J."/>
        </authorList>
    </citation>
    <scope>NUCLEOTIDE SEQUENCE [LARGE SCALE GENOMIC DNA]</scope>
    <source>
        <strain evidence="3 4">JCM 16014</strain>
    </source>
</reference>